<keyword evidence="10" id="KW-0460">Magnesium</keyword>
<dbReference type="SFLD" id="SFLDS00003">
    <property type="entry name" value="Haloacid_Dehalogenase"/>
    <property type="match status" value="1"/>
</dbReference>
<dbReference type="Pfam" id="PF00690">
    <property type="entry name" value="Cation_ATPase_N"/>
    <property type="match status" value="1"/>
</dbReference>
<dbReference type="EC" id="7.2.2.10" evidence="2"/>
<evidence type="ECO:0000256" key="7">
    <source>
        <dbReference type="ARBA" id="ARBA00022741"/>
    </source>
</evidence>
<sequence length="1072" mass="114364">MLRTGVLLLLSCTAITAELSPTSTPSSHVHASPRERRFRPLPALHQLRGGTAAVTNAPPGAAPGELTTAPLPAHACEVEAYLLRVGVSPDVGLSEASAKELLAIHGPNKLQVDLGEPLWKLFVAQFDDRLVQILLGVAVLSYTLARLEGEANGWVEPVVILGILLLNAAIGTWQEASAASALDALQKLQPERARCLREGKWQHDFAAAALVPGDIIELRVGDRVPADARLLSLSTTTLSADEGSLTGESMTVSKTLAAVPADARIQDKANLLFAGTVITNGRGLAVVTATGGATEMGKIQQGVQAAKGDEERTPLAQKLDAFGEKLTLAISGICVAVWAINFRNFWQPAFGSPWRGALYYLKVAVALGVAAIPEGLPAVITLCLSLGTRRMAARRVIVRKLPSVETLGCTTVICTDKTGTLTTNQMTVTSLVTVQSDGVQQRVREYEVEGVSYSPAGAVLGLQPSTILGSGFADLAAVCTLCNDAEIGYTDGQFTRVGEPTEAALKVLVEKIGLPNTPSPTTVEASASHYSSLRASEWTRVATLEFSRERKSMSVLCRHRRTNLNSLFVKGAPEGLLPRCDFVRLVDGTTVRMTDEWRRKLQTQFDEMARRPLRCLVLAVKDDELGELGEISAPGVMPARAAPLLADASGFANLESGLTFVGMVGIKDPARPEVADAIRTCGLAGVRVVMITGDSAQTATAIARDVHIFGQDEAPEGRVFVGGEFFDLPQSQQDKLLTSSNLVFCRAEPQDKQRLLKQLQVLGEVAAMTGDGVNDAPALQQASIGVAMGIAGTEVSKQAADMVLADDNFATIVAAIEEGRSIYANMKAFINFLITCNIGEVMAVFLSTLLGLPEVLGPLHLLWVNLVTDGPPATALGFNPPDPNNMRRPPRGRNDPLISRFTVLRYALCGTYVGAATVGAFMYKYRQMGVPLAKLRSWTQCTQWEGADVGLAAVGEVAAVACDAFDAHKGKLLPSSVALSTLVAMEMLRALCSVSDTQSLLQKPFWANRWLLGGVTMPVLLHLGVLYTKPLARIFQMAPLSKADWLTVAAFAGPLVLLEELLKLVARVMNIT</sequence>
<evidence type="ECO:0000256" key="10">
    <source>
        <dbReference type="ARBA" id="ARBA00022842"/>
    </source>
</evidence>
<evidence type="ECO:0000256" key="17">
    <source>
        <dbReference type="SAM" id="SignalP"/>
    </source>
</evidence>
<dbReference type="Proteomes" id="UP000037460">
    <property type="component" value="Unassembled WGS sequence"/>
</dbReference>
<keyword evidence="6 16" id="KW-0812">Transmembrane</keyword>
<dbReference type="PRINTS" id="PR00119">
    <property type="entry name" value="CATATPASE"/>
</dbReference>
<dbReference type="InterPro" id="IPR023299">
    <property type="entry name" value="ATPase_P-typ_cyto_dom_N"/>
</dbReference>
<dbReference type="SFLD" id="SFLDF00027">
    <property type="entry name" value="p-type_atpase"/>
    <property type="match status" value="1"/>
</dbReference>
<dbReference type="Pfam" id="PF00689">
    <property type="entry name" value="Cation_ATPase_C"/>
    <property type="match status" value="1"/>
</dbReference>
<dbReference type="Pfam" id="PF08282">
    <property type="entry name" value="Hydrolase_3"/>
    <property type="match status" value="1"/>
</dbReference>
<dbReference type="Gene3D" id="3.40.1110.10">
    <property type="entry name" value="Calcium-transporting ATPase, cytoplasmic domain N"/>
    <property type="match status" value="1"/>
</dbReference>
<dbReference type="AlphaFoldDB" id="A0A0M0K612"/>
<gene>
    <name evidence="19" type="ORF">Ctob_007464</name>
</gene>
<dbReference type="Gene3D" id="2.70.150.10">
    <property type="entry name" value="Calcium-transporting ATPase, cytoplasmic transduction domain A"/>
    <property type="match status" value="1"/>
</dbReference>
<keyword evidence="11" id="KW-1278">Translocase</keyword>
<dbReference type="Pfam" id="PF00122">
    <property type="entry name" value="E1-E2_ATPase"/>
    <property type="match status" value="1"/>
</dbReference>
<feature type="transmembrane region" description="Helical" evidence="16">
    <location>
        <begin position="1010"/>
        <end position="1028"/>
    </location>
</feature>
<evidence type="ECO:0000259" key="18">
    <source>
        <dbReference type="SMART" id="SM00831"/>
    </source>
</evidence>
<evidence type="ECO:0000256" key="8">
    <source>
        <dbReference type="ARBA" id="ARBA00022837"/>
    </source>
</evidence>
<evidence type="ECO:0000313" key="20">
    <source>
        <dbReference type="Proteomes" id="UP000037460"/>
    </source>
</evidence>
<dbReference type="GO" id="GO:0005524">
    <property type="term" value="F:ATP binding"/>
    <property type="evidence" value="ECO:0007669"/>
    <property type="project" value="UniProtKB-KW"/>
</dbReference>
<proteinExistence type="inferred from homology"/>
<keyword evidence="12 16" id="KW-1133">Transmembrane helix</keyword>
<dbReference type="SMART" id="SM00831">
    <property type="entry name" value="Cation_ATPase_N"/>
    <property type="match status" value="1"/>
</dbReference>
<evidence type="ECO:0000256" key="5">
    <source>
        <dbReference type="ARBA" id="ARBA00022568"/>
    </source>
</evidence>
<dbReference type="Gene3D" id="3.40.50.1000">
    <property type="entry name" value="HAD superfamily/HAD-like"/>
    <property type="match status" value="1"/>
</dbReference>
<dbReference type="EMBL" id="JWZX01001413">
    <property type="protein sequence ID" value="KOO33828.1"/>
    <property type="molecule type" value="Genomic_DNA"/>
</dbReference>
<keyword evidence="3" id="KW-0813">Transport</keyword>
<feature type="transmembrane region" description="Helical" evidence="16">
    <location>
        <begin position="358"/>
        <end position="386"/>
    </location>
</feature>
<dbReference type="PROSITE" id="PS00154">
    <property type="entry name" value="ATPASE_E1_E2"/>
    <property type="match status" value="1"/>
</dbReference>
<evidence type="ECO:0000256" key="9">
    <source>
        <dbReference type="ARBA" id="ARBA00022840"/>
    </source>
</evidence>
<evidence type="ECO:0000256" key="1">
    <source>
        <dbReference type="ARBA" id="ARBA00004141"/>
    </source>
</evidence>
<evidence type="ECO:0000256" key="6">
    <source>
        <dbReference type="ARBA" id="ARBA00022692"/>
    </source>
</evidence>
<dbReference type="SFLD" id="SFLDG00002">
    <property type="entry name" value="C1.7:_P-type_atpase_like"/>
    <property type="match status" value="1"/>
</dbReference>
<dbReference type="InterPro" id="IPR004014">
    <property type="entry name" value="ATPase_P-typ_cation-transptr_N"/>
</dbReference>
<dbReference type="Gene3D" id="1.20.1110.10">
    <property type="entry name" value="Calcium-transporting ATPase, transmembrane domain"/>
    <property type="match status" value="1"/>
</dbReference>
<dbReference type="InterPro" id="IPR023214">
    <property type="entry name" value="HAD_sf"/>
</dbReference>
<dbReference type="GO" id="GO:0016887">
    <property type="term" value="F:ATP hydrolysis activity"/>
    <property type="evidence" value="ECO:0007669"/>
    <property type="project" value="InterPro"/>
</dbReference>
<name>A0A0M0K612_9EUKA</name>
<keyword evidence="13" id="KW-0406">Ion transport</keyword>
<dbReference type="FunFam" id="1.20.1110.10:FF:000037">
    <property type="entry name" value="Calcium-transporting ATPase, putative"/>
    <property type="match status" value="1"/>
</dbReference>
<dbReference type="InterPro" id="IPR044492">
    <property type="entry name" value="P_typ_ATPase_HD_dom"/>
</dbReference>
<protein>
    <recommendedName>
        <fullName evidence="2">P-type Ca(2+) transporter</fullName>
        <ecNumber evidence="2">7.2.2.10</ecNumber>
    </recommendedName>
</protein>
<dbReference type="GO" id="GO:0005388">
    <property type="term" value="F:P-type calcium transporter activity"/>
    <property type="evidence" value="ECO:0007669"/>
    <property type="project" value="UniProtKB-EC"/>
</dbReference>
<dbReference type="FunFam" id="3.40.1110.10:FF:000003">
    <property type="entry name" value="Calcium-transporting ATPase"/>
    <property type="match status" value="1"/>
</dbReference>
<feature type="transmembrane region" description="Helical" evidence="16">
    <location>
        <begin position="829"/>
        <end position="852"/>
    </location>
</feature>
<feature type="transmembrane region" description="Helical" evidence="16">
    <location>
        <begin position="1048"/>
        <end position="1066"/>
    </location>
</feature>
<keyword evidence="14 16" id="KW-0472">Membrane</keyword>
<comment type="caution">
    <text evidence="19">The sequence shown here is derived from an EMBL/GenBank/DDBJ whole genome shotgun (WGS) entry which is preliminary data.</text>
</comment>
<feature type="domain" description="Cation-transporting P-type ATPase N-terminal" evidence="18">
    <location>
        <begin position="72"/>
        <end position="146"/>
    </location>
</feature>
<dbReference type="FunFam" id="1.20.1110.10:FF:000065">
    <property type="entry name" value="Sarcoplasmic/endoplasmic reticulum calcium ATPase 1"/>
    <property type="match status" value="1"/>
</dbReference>
<dbReference type="SUPFAM" id="SSF81653">
    <property type="entry name" value="Calcium ATPase, transduction domain A"/>
    <property type="match status" value="1"/>
</dbReference>
<dbReference type="Pfam" id="PF13246">
    <property type="entry name" value="Cation_ATPase"/>
    <property type="match status" value="1"/>
</dbReference>
<evidence type="ECO:0000256" key="3">
    <source>
        <dbReference type="ARBA" id="ARBA00022448"/>
    </source>
</evidence>
<keyword evidence="5" id="KW-0109">Calcium transport</keyword>
<evidence type="ECO:0000256" key="2">
    <source>
        <dbReference type="ARBA" id="ARBA00012790"/>
    </source>
</evidence>
<reference evidence="20" key="1">
    <citation type="journal article" date="2015" name="PLoS Genet.">
        <title>Genome Sequence and Transcriptome Analyses of Chrysochromulina tobin: Metabolic Tools for Enhanced Algal Fitness in the Prominent Order Prymnesiales (Haptophyceae).</title>
        <authorList>
            <person name="Hovde B.T."/>
            <person name="Deodato C.R."/>
            <person name="Hunsperger H.M."/>
            <person name="Ryken S.A."/>
            <person name="Yost W."/>
            <person name="Jha R.K."/>
            <person name="Patterson J."/>
            <person name="Monnat R.J. Jr."/>
            <person name="Barlow S.B."/>
            <person name="Starkenburg S.R."/>
            <person name="Cattolico R.A."/>
        </authorList>
    </citation>
    <scope>NUCLEOTIDE SEQUENCE</scope>
    <source>
        <strain evidence="20">CCMP291</strain>
    </source>
</reference>
<dbReference type="InterPro" id="IPR036412">
    <property type="entry name" value="HAD-like_sf"/>
</dbReference>
<keyword evidence="20" id="KW-1185">Reference proteome</keyword>
<comment type="subcellular location">
    <subcellularLocation>
        <location evidence="1">Membrane</location>
        <topology evidence="1">Multi-pass membrane protein</topology>
    </subcellularLocation>
</comment>
<dbReference type="SUPFAM" id="SSF81660">
    <property type="entry name" value="Metal cation-transporting ATPase, ATP-binding domain N"/>
    <property type="match status" value="1"/>
</dbReference>
<comment type="similarity">
    <text evidence="15">Belongs to the cation transport ATPase (P-type) (TC 3.A.3) family.</text>
</comment>
<dbReference type="GO" id="GO:0016020">
    <property type="term" value="C:membrane"/>
    <property type="evidence" value="ECO:0007669"/>
    <property type="project" value="UniProtKB-SubCell"/>
</dbReference>
<evidence type="ECO:0000256" key="15">
    <source>
        <dbReference type="ARBA" id="ARBA00038148"/>
    </source>
</evidence>
<evidence type="ECO:0000256" key="14">
    <source>
        <dbReference type="ARBA" id="ARBA00023136"/>
    </source>
</evidence>
<feature type="transmembrane region" description="Helical" evidence="16">
    <location>
        <begin position="903"/>
        <end position="923"/>
    </location>
</feature>
<dbReference type="InterPro" id="IPR018303">
    <property type="entry name" value="ATPase_P-typ_P_site"/>
</dbReference>
<evidence type="ECO:0000313" key="19">
    <source>
        <dbReference type="EMBL" id="KOO33828.1"/>
    </source>
</evidence>
<dbReference type="FunFam" id="3.40.50.1000:FF:000083">
    <property type="entry name" value="Sodium/potassium-transporting ATPase subunit alpha"/>
    <property type="match status" value="1"/>
</dbReference>
<dbReference type="InterPro" id="IPR008250">
    <property type="entry name" value="ATPase_P-typ_transduc_dom_A_sf"/>
</dbReference>
<organism evidence="19 20">
    <name type="scientific">Chrysochromulina tobinii</name>
    <dbReference type="NCBI Taxonomy" id="1460289"/>
    <lineage>
        <taxon>Eukaryota</taxon>
        <taxon>Haptista</taxon>
        <taxon>Haptophyta</taxon>
        <taxon>Prymnesiophyceae</taxon>
        <taxon>Prymnesiales</taxon>
        <taxon>Chrysochromulinaceae</taxon>
        <taxon>Chrysochromulina</taxon>
    </lineage>
</organism>
<feature type="chain" id="PRO_5005602411" description="P-type Ca(2+) transporter" evidence="17">
    <location>
        <begin position="18"/>
        <end position="1072"/>
    </location>
</feature>
<evidence type="ECO:0000256" key="11">
    <source>
        <dbReference type="ARBA" id="ARBA00022967"/>
    </source>
</evidence>
<keyword evidence="9" id="KW-0067">ATP-binding</keyword>
<dbReference type="InterPro" id="IPR059000">
    <property type="entry name" value="ATPase_P-type_domA"/>
</dbReference>
<dbReference type="PRINTS" id="PR00121">
    <property type="entry name" value="NAKATPASE"/>
</dbReference>
<dbReference type="FunFam" id="2.70.150.10:FF:000014">
    <property type="entry name" value="Calcium-transporting ATPase, putative"/>
    <property type="match status" value="1"/>
</dbReference>
<accession>A0A0M0K612</accession>
<dbReference type="OrthoDB" id="3352408at2759"/>
<dbReference type="SUPFAM" id="SSF56784">
    <property type="entry name" value="HAD-like"/>
    <property type="match status" value="1"/>
</dbReference>
<keyword evidence="4" id="KW-0597">Phosphoprotein</keyword>
<dbReference type="InterPro" id="IPR023298">
    <property type="entry name" value="ATPase_P-typ_TM_dom_sf"/>
</dbReference>
<evidence type="ECO:0000256" key="12">
    <source>
        <dbReference type="ARBA" id="ARBA00022989"/>
    </source>
</evidence>
<evidence type="ECO:0000256" key="16">
    <source>
        <dbReference type="SAM" id="Phobius"/>
    </source>
</evidence>
<evidence type="ECO:0000256" key="13">
    <source>
        <dbReference type="ARBA" id="ARBA00023065"/>
    </source>
</evidence>
<dbReference type="InterPro" id="IPR001757">
    <property type="entry name" value="P_typ_ATPase"/>
</dbReference>
<dbReference type="SUPFAM" id="SSF81665">
    <property type="entry name" value="Calcium ATPase, transmembrane domain M"/>
    <property type="match status" value="1"/>
</dbReference>
<keyword evidence="7" id="KW-0547">Nucleotide-binding</keyword>
<feature type="signal peptide" evidence="17">
    <location>
        <begin position="1"/>
        <end position="17"/>
    </location>
</feature>
<keyword evidence="17" id="KW-0732">Signal</keyword>
<dbReference type="NCBIfam" id="TIGR01494">
    <property type="entry name" value="ATPase_P-type"/>
    <property type="match status" value="2"/>
</dbReference>
<keyword evidence="8" id="KW-0106">Calcium</keyword>
<dbReference type="PANTHER" id="PTHR42861">
    <property type="entry name" value="CALCIUM-TRANSPORTING ATPASE"/>
    <property type="match status" value="1"/>
</dbReference>
<dbReference type="InterPro" id="IPR006068">
    <property type="entry name" value="ATPase_P-typ_cation-transptr_C"/>
</dbReference>
<evidence type="ECO:0000256" key="4">
    <source>
        <dbReference type="ARBA" id="ARBA00022553"/>
    </source>
</evidence>